<protein>
    <submittedName>
        <fullName evidence="3">Methyltransferase-like protein 25B isoform X1</fullName>
    </submittedName>
</protein>
<dbReference type="Pfam" id="PF13679">
    <property type="entry name" value="Methyltransf_32"/>
    <property type="match status" value="1"/>
</dbReference>
<accession>A0A8B8IPJ4</accession>
<dbReference type="InterPro" id="IPR052220">
    <property type="entry name" value="METTL25"/>
</dbReference>
<feature type="domain" description="Methyltransferase" evidence="1">
    <location>
        <begin position="122"/>
        <end position="271"/>
    </location>
</feature>
<organism evidence="2 3">
    <name type="scientific">Vanessa tameamea</name>
    <name type="common">Kamehameha butterfly</name>
    <dbReference type="NCBI Taxonomy" id="334116"/>
    <lineage>
        <taxon>Eukaryota</taxon>
        <taxon>Metazoa</taxon>
        <taxon>Ecdysozoa</taxon>
        <taxon>Arthropoda</taxon>
        <taxon>Hexapoda</taxon>
        <taxon>Insecta</taxon>
        <taxon>Pterygota</taxon>
        <taxon>Neoptera</taxon>
        <taxon>Endopterygota</taxon>
        <taxon>Lepidoptera</taxon>
        <taxon>Glossata</taxon>
        <taxon>Ditrysia</taxon>
        <taxon>Papilionoidea</taxon>
        <taxon>Nymphalidae</taxon>
        <taxon>Nymphalinae</taxon>
        <taxon>Vanessa</taxon>
    </lineage>
</organism>
<proteinExistence type="predicted"/>
<reference evidence="3" key="2">
    <citation type="submission" date="2025-08" db="UniProtKB">
        <authorList>
            <consortium name="RefSeq"/>
        </authorList>
    </citation>
    <scope>IDENTIFICATION</scope>
    <source>
        <tissue evidence="3">Whole body</tissue>
    </source>
</reference>
<dbReference type="OMA" id="IVGLHPC"/>
<dbReference type="PANTHER" id="PTHR12496:SF2">
    <property type="entry name" value="METHYLTRANSFERASE-LIKE PROTEIN 25B"/>
    <property type="match status" value="1"/>
</dbReference>
<dbReference type="OrthoDB" id="5875367at2759"/>
<dbReference type="RefSeq" id="XP_026498407.2">
    <property type="nucleotide sequence ID" value="XM_026642622.2"/>
</dbReference>
<evidence type="ECO:0000313" key="2">
    <source>
        <dbReference type="Proteomes" id="UP001652626"/>
    </source>
</evidence>
<evidence type="ECO:0000313" key="3">
    <source>
        <dbReference type="RefSeq" id="XP_026498407.2"/>
    </source>
</evidence>
<dbReference type="Proteomes" id="UP001652626">
    <property type="component" value="Chromosome 2"/>
</dbReference>
<sequence length="441" mass="50884">MSNQEDTVKTAVNMCLKVIKMYEWLLNLYVLDFFVDNHWMKLPMSWQRCFGDMDPKDLGDIINGEKTKCILPLSFLALLKAITSLNIPRTGSYKYTILNQELERNIGHPKLKNLYLKHVKLKKRHEISLMSDFVYSMAIKSKCNTVLDFGSGLGHLVRILNYKYNLSAVGIEMQTQLTEEARKLDLEFEYTAKKHLTDECMTNLVRPTHCNVTLTSLDQLHQISLPKNAKRYGLIGLHPCGDLGPLLIKHFVKSNKVKFICVVGCCYMKLSCNNEPCGYPMSTYVRELDNSLTYVSREIACHAIETYCQKLCRGDYKDLKVHAYRAALEKILVEMDPEFKHMPIRNVKHTNDMSFESYCEAALRHSPLQSLQTKNLEEELKQWKRVVVLYTLRLMIAPLVETVILLDRLLYILEHGIPCAIYPVFDPKISPRNHIIVGIKS</sequence>
<dbReference type="GeneID" id="113402385"/>
<evidence type="ECO:0000259" key="1">
    <source>
        <dbReference type="Pfam" id="PF13679"/>
    </source>
</evidence>
<keyword evidence="2" id="KW-1185">Reference proteome</keyword>
<reference evidence="2" key="1">
    <citation type="submission" date="2025-05" db="UniProtKB">
        <authorList>
            <consortium name="RefSeq"/>
        </authorList>
    </citation>
    <scope>NUCLEOTIDE SEQUENCE [LARGE SCALE GENOMIC DNA]</scope>
</reference>
<dbReference type="InterPro" id="IPR029063">
    <property type="entry name" value="SAM-dependent_MTases_sf"/>
</dbReference>
<name>A0A8B8IPJ4_VANTA</name>
<dbReference type="AlphaFoldDB" id="A0A8B8IPJ4"/>
<dbReference type="Gene3D" id="3.40.50.150">
    <property type="entry name" value="Vaccinia Virus protein VP39"/>
    <property type="match status" value="1"/>
</dbReference>
<dbReference type="PANTHER" id="PTHR12496">
    <property type="entry name" value="CGI-41 METHYLTRANSFERASE"/>
    <property type="match status" value="1"/>
</dbReference>
<dbReference type="SUPFAM" id="SSF53335">
    <property type="entry name" value="S-adenosyl-L-methionine-dependent methyltransferases"/>
    <property type="match status" value="1"/>
</dbReference>
<dbReference type="InterPro" id="IPR025714">
    <property type="entry name" value="Methyltranfer_dom"/>
</dbReference>
<gene>
    <name evidence="3" type="primary">LOC113402385</name>
</gene>